<accession>A0ABP6TX25</accession>
<evidence type="ECO:0000313" key="1">
    <source>
        <dbReference type="EMBL" id="GAA3499885.1"/>
    </source>
</evidence>
<evidence type="ECO:0000313" key="2">
    <source>
        <dbReference type="Proteomes" id="UP001501455"/>
    </source>
</evidence>
<name>A0ABP6TX25_9ACTN</name>
<organism evidence="1 2">
    <name type="scientific">Streptomyces prasinosporus</name>
    <dbReference type="NCBI Taxonomy" id="68256"/>
    <lineage>
        <taxon>Bacteria</taxon>
        <taxon>Bacillati</taxon>
        <taxon>Actinomycetota</taxon>
        <taxon>Actinomycetes</taxon>
        <taxon>Kitasatosporales</taxon>
        <taxon>Streptomycetaceae</taxon>
        <taxon>Streptomyces</taxon>
        <taxon>Streptomyces albogriseolus group</taxon>
    </lineage>
</organism>
<dbReference type="Proteomes" id="UP001501455">
    <property type="component" value="Unassembled WGS sequence"/>
</dbReference>
<reference evidence="2" key="1">
    <citation type="journal article" date="2019" name="Int. J. Syst. Evol. Microbiol.">
        <title>The Global Catalogue of Microorganisms (GCM) 10K type strain sequencing project: providing services to taxonomists for standard genome sequencing and annotation.</title>
        <authorList>
            <consortium name="The Broad Institute Genomics Platform"/>
            <consortium name="The Broad Institute Genome Sequencing Center for Infectious Disease"/>
            <person name="Wu L."/>
            <person name="Ma J."/>
        </authorList>
    </citation>
    <scope>NUCLEOTIDE SEQUENCE [LARGE SCALE GENOMIC DNA]</scope>
    <source>
        <strain evidence="2">JCM 4816</strain>
    </source>
</reference>
<proteinExistence type="predicted"/>
<dbReference type="EMBL" id="BAAAXF010000048">
    <property type="protein sequence ID" value="GAA3499885.1"/>
    <property type="molecule type" value="Genomic_DNA"/>
</dbReference>
<protein>
    <submittedName>
        <fullName evidence="1">Uncharacterized protein</fullName>
    </submittedName>
</protein>
<keyword evidence="2" id="KW-1185">Reference proteome</keyword>
<gene>
    <name evidence="1" type="ORF">GCM10019016_069900</name>
</gene>
<sequence>MPTGRIPVIDGLCAATNHEIAQFEARHQLPAGHVARAFRDWALALHEWPGQGANHGYGTTAWRDMHARTLLEDVAASMRRRNRRDFLAAIAPLDDRYVSRTLPDPSAASRGPWWKRRLNELVHGKR</sequence>
<comment type="caution">
    <text evidence="1">The sequence shown here is derived from an EMBL/GenBank/DDBJ whole genome shotgun (WGS) entry which is preliminary data.</text>
</comment>